<dbReference type="Pfam" id="PF06898">
    <property type="entry name" value="YqfD"/>
    <property type="match status" value="1"/>
</dbReference>
<dbReference type="AlphaFoldDB" id="A0A516KH08"/>
<evidence type="ECO:0000313" key="2">
    <source>
        <dbReference type="EMBL" id="QDP40646.1"/>
    </source>
</evidence>
<keyword evidence="1" id="KW-0812">Transmembrane</keyword>
<keyword evidence="3" id="KW-1185">Reference proteome</keyword>
<proteinExistence type="predicted"/>
<protein>
    <submittedName>
        <fullName evidence="2">Sporulation protein YqfD</fullName>
    </submittedName>
</protein>
<dbReference type="EMBL" id="CP041666">
    <property type="protein sequence ID" value="QDP40646.1"/>
    <property type="molecule type" value="Genomic_DNA"/>
</dbReference>
<dbReference type="PIRSF" id="PIRSF029895">
    <property type="entry name" value="SpoIV"/>
    <property type="match status" value="1"/>
</dbReference>
<sequence>MKITQGSYLTGYVTIKITGSRPELFFALCAKEQVLVWNVKKISDKVCLGNIHLKDVAQVKRLRRRTVYKVSFLNKKGIPFLSQRFLHKKPLVIGLVLSILFIGILSNMVWDVKVTGVHPELEKKIMKQLDAYGVEPGTLKFQLGSPSAIQQKLLDDIPELLWVGVKEKGTTFYLEGVEKTLVEEKEEPGPRNIVAEKKGVIIDMFVSKGKPMVQVNDFVKKGELLVSGNINIDEQEKNEEEEEEKEKKPNLVSAEAEIIAETWYQTAVSIPLKANYQTLTGHNKKKYYLNIAGFSLPVWGFGDPEYKKIQTETVEKPFQFLKWELPISFKQVNLQEAEETKVTRTKQEARDVAVSQARKELKSKLEKDSQIVSEKVLHETYENGKVKLILYFTVHENIVKNQPISQGD</sequence>
<gene>
    <name evidence="2" type="primary">yqfD</name>
    <name evidence="2" type="ORF">FN924_10890</name>
</gene>
<name>A0A516KH08_9BACI</name>
<evidence type="ECO:0000256" key="1">
    <source>
        <dbReference type="SAM" id="Phobius"/>
    </source>
</evidence>
<dbReference type="RefSeq" id="WP_143894413.1">
    <property type="nucleotide sequence ID" value="NZ_CP041666.1"/>
</dbReference>
<dbReference type="NCBIfam" id="TIGR02876">
    <property type="entry name" value="spore_yqfD"/>
    <property type="match status" value="1"/>
</dbReference>
<keyword evidence="1" id="KW-1133">Transmembrane helix</keyword>
<organism evidence="2 3">
    <name type="scientific">Radiobacillus deserti</name>
    <dbReference type="NCBI Taxonomy" id="2594883"/>
    <lineage>
        <taxon>Bacteria</taxon>
        <taxon>Bacillati</taxon>
        <taxon>Bacillota</taxon>
        <taxon>Bacilli</taxon>
        <taxon>Bacillales</taxon>
        <taxon>Bacillaceae</taxon>
        <taxon>Radiobacillus</taxon>
    </lineage>
</organism>
<reference evidence="2 3" key="1">
    <citation type="submission" date="2019-07" db="EMBL/GenBank/DDBJ databases">
        <authorList>
            <person name="Li J."/>
        </authorList>
    </citation>
    <scope>NUCLEOTIDE SEQUENCE [LARGE SCALE GENOMIC DNA]</scope>
    <source>
        <strain evidence="2 3">TKL69</strain>
    </source>
</reference>
<keyword evidence="1" id="KW-0472">Membrane</keyword>
<dbReference type="Proteomes" id="UP000315215">
    <property type="component" value="Chromosome"/>
</dbReference>
<accession>A0A516KH08</accession>
<dbReference type="InterPro" id="IPR010690">
    <property type="entry name" value="YqfD"/>
</dbReference>
<dbReference type="KEGG" id="aqt:FN924_10890"/>
<feature type="transmembrane region" description="Helical" evidence="1">
    <location>
        <begin position="91"/>
        <end position="110"/>
    </location>
</feature>
<dbReference type="OrthoDB" id="1640349at2"/>
<evidence type="ECO:0000313" key="3">
    <source>
        <dbReference type="Proteomes" id="UP000315215"/>
    </source>
</evidence>